<evidence type="ECO:0000256" key="6">
    <source>
        <dbReference type="RuleBase" id="RU361277"/>
    </source>
</evidence>
<keyword evidence="4 6" id="KW-0862">Zinc</keyword>
<evidence type="ECO:0000256" key="3">
    <source>
        <dbReference type="ARBA" id="ARBA00022723"/>
    </source>
</evidence>
<dbReference type="InterPro" id="IPR020843">
    <property type="entry name" value="ER"/>
</dbReference>
<dbReference type="SUPFAM" id="SSF50129">
    <property type="entry name" value="GroES-like"/>
    <property type="match status" value="1"/>
</dbReference>
<keyword evidence="3 6" id="KW-0479">Metal-binding</keyword>
<keyword evidence="5" id="KW-0560">Oxidoreductase</keyword>
<evidence type="ECO:0000256" key="5">
    <source>
        <dbReference type="ARBA" id="ARBA00023002"/>
    </source>
</evidence>
<evidence type="ECO:0000259" key="7">
    <source>
        <dbReference type="SMART" id="SM00829"/>
    </source>
</evidence>
<dbReference type="Pfam" id="PF00107">
    <property type="entry name" value="ADH_zinc_N"/>
    <property type="match status" value="1"/>
</dbReference>
<evidence type="ECO:0000256" key="1">
    <source>
        <dbReference type="ARBA" id="ARBA00001947"/>
    </source>
</evidence>
<dbReference type="EMBL" id="JAFEJA010000001">
    <property type="protein sequence ID" value="MBM9617917.1"/>
    <property type="molecule type" value="Genomic_DNA"/>
</dbReference>
<evidence type="ECO:0000256" key="4">
    <source>
        <dbReference type="ARBA" id="ARBA00022833"/>
    </source>
</evidence>
<sequence length="368" mass="37225">MRHVRAAVAAAPGAPFTLRDAVLEDPRPCEVLVRTTAVGICHTDLGMRDTWPAALTPMVFGHEGAGVVEAVGAEVTGLAPGDRVCLTFASCGACEQCAAGHPAYCLGARARNFSGGRADGTTPLSLDGAPLHAGFFGQSSFATHTVVHRRGVVKVPSDLPPQVAAPLGCSGQTGAGTVLNRLRPEPGSALVVLGAGGVGLSALMAAVAAGCDPVVAVDPVPSRRALAVALGARAALEPGDGLVAALREITGGGAHHVVETTGRADMARPALAALRPRGELALLGIGGEVAFDVMGLLSRGVRVHGVLEGDSDPGRFVPELIALRARGLFPIDRLVTTFPFEDIEAAVAAMRDGGAVKPVLTFGEPGAV</sequence>
<evidence type="ECO:0000313" key="8">
    <source>
        <dbReference type="EMBL" id="MBM9617917.1"/>
    </source>
</evidence>
<reference evidence="8 9" key="1">
    <citation type="journal article" date="2016" name="Arch. Microbiol.">
        <title>Streptomyces zhihengii sp. nov., isolated from rhizospheric soil of Psammosilene tunicoides.</title>
        <authorList>
            <person name="Huang M.J."/>
            <person name="Fei J.J."/>
            <person name="Salam N."/>
            <person name="Kim C.J."/>
            <person name="Hozzein W.N."/>
            <person name="Xiao M."/>
            <person name="Huang H.Q."/>
            <person name="Li W.J."/>
        </authorList>
    </citation>
    <scope>NUCLEOTIDE SEQUENCE [LARGE SCALE GENOMIC DNA]</scope>
    <source>
        <strain evidence="8 9">YIM T102</strain>
    </source>
</reference>
<organism evidence="8 9">
    <name type="scientific">Streptomyces zhihengii</name>
    <dbReference type="NCBI Taxonomy" id="1818004"/>
    <lineage>
        <taxon>Bacteria</taxon>
        <taxon>Bacillati</taxon>
        <taxon>Actinomycetota</taxon>
        <taxon>Actinomycetes</taxon>
        <taxon>Kitasatosporales</taxon>
        <taxon>Streptomycetaceae</taxon>
        <taxon>Streptomyces</taxon>
    </lineage>
</organism>
<dbReference type="InterPro" id="IPR036291">
    <property type="entry name" value="NAD(P)-bd_dom_sf"/>
</dbReference>
<comment type="similarity">
    <text evidence="2 6">Belongs to the zinc-containing alcohol dehydrogenase family.</text>
</comment>
<comment type="cofactor">
    <cofactor evidence="1 6">
        <name>Zn(2+)</name>
        <dbReference type="ChEBI" id="CHEBI:29105"/>
    </cofactor>
</comment>
<proteinExistence type="inferred from homology"/>
<dbReference type="CDD" id="cd08278">
    <property type="entry name" value="benzyl_alcohol_DH"/>
    <property type="match status" value="1"/>
</dbReference>
<dbReference type="Pfam" id="PF08240">
    <property type="entry name" value="ADH_N"/>
    <property type="match status" value="1"/>
</dbReference>
<dbReference type="InterPro" id="IPR013154">
    <property type="entry name" value="ADH-like_N"/>
</dbReference>
<dbReference type="Gene3D" id="3.40.50.720">
    <property type="entry name" value="NAD(P)-binding Rossmann-like Domain"/>
    <property type="match status" value="1"/>
</dbReference>
<dbReference type="PROSITE" id="PS00059">
    <property type="entry name" value="ADH_ZINC"/>
    <property type="match status" value="1"/>
</dbReference>
<protein>
    <submittedName>
        <fullName evidence="8">NAD(P)-dependent alcohol dehydrogenase</fullName>
    </submittedName>
</protein>
<dbReference type="SMART" id="SM00829">
    <property type="entry name" value="PKS_ER"/>
    <property type="match status" value="1"/>
</dbReference>
<evidence type="ECO:0000313" key="9">
    <source>
        <dbReference type="Proteomes" id="UP000664109"/>
    </source>
</evidence>
<evidence type="ECO:0000256" key="2">
    <source>
        <dbReference type="ARBA" id="ARBA00008072"/>
    </source>
</evidence>
<comment type="caution">
    <text evidence="8">The sequence shown here is derived from an EMBL/GenBank/DDBJ whole genome shotgun (WGS) entry which is preliminary data.</text>
</comment>
<feature type="domain" description="Enoyl reductase (ER)" evidence="7">
    <location>
        <begin position="13"/>
        <end position="360"/>
    </location>
</feature>
<dbReference type="InterPro" id="IPR013149">
    <property type="entry name" value="ADH-like_C"/>
</dbReference>
<dbReference type="PANTHER" id="PTHR43350">
    <property type="entry name" value="NAD-DEPENDENT ALCOHOL DEHYDROGENASE"/>
    <property type="match status" value="1"/>
</dbReference>
<dbReference type="Gene3D" id="3.90.180.10">
    <property type="entry name" value="Medium-chain alcohol dehydrogenases, catalytic domain"/>
    <property type="match status" value="1"/>
</dbReference>
<dbReference type="InterPro" id="IPR002328">
    <property type="entry name" value="ADH_Zn_CS"/>
</dbReference>
<gene>
    <name evidence="8" type="ORF">JE024_04020</name>
</gene>
<name>A0ABS2UK60_9ACTN</name>
<keyword evidence="9" id="KW-1185">Reference proteome</keyword>
<dbReference type="PANTHER" id="PTHR43350:SF21">
    <property type="entry name" value="S-NITROSOMYCOTHIOL REDUCTASE MSCR"/>
    <property type="match status" value="1"/>
</dbReference>
<accession>A0ABS2UK60</accession>
<dbReference type="Proteomes" id="UP000664109">
    <property type="component" value="Unassembled WGS sequence"/>
</dbReference>
<dbReference type="InterPro" id="IPR011032">
    <property type="entry name" value="GroES-like_sf"/>
</dbReference>
<dbReference type="RefSeq" id="WP_205372243.1">
    <property type="nucleotide sequence ID" value="NZ_JAFEJA010000001.1"/>
</dbReference>
<dbReference type="SUPFAM" id="SSF51735">
    <property type="entry name" value="NAD(P)-binding Rossmann-fold domains"/>
    <property type="match status" value="1"/>
</dbReference>